<evidence type="ECO:0000256" key="3">
    <source>
        <dbReference type="SAM" id="MobiDB-lite"/>
    </source>
</evidence>
<dbReference type="SUPFAM" id="SSF56784">
    <property type="entry name" value="HAD-like"/>
    <property type="match status" value="1"/>
</dbReference>
<protein>
    <submittedName>
        <fullName evidence="4">Uncharacterized protein</fullName>
    </submittedName>
</protein>
<dbReference type="Gene3D" id="3.30.30.30">
    <property type="match status" value="1"/>
</dbReference>
<dbReference type="NCBIfam" id="TIGR01493">
    <property type="entry name" value="HAD-SF-IA-v2"/>
    <property type="match status" value="1"/>
</dbReference>
<dbReference type="PRINTS" id="PR00301">
    <property type="entry name" value="HEATSHOCK70"/>
</dbReference>
<dbReference type="EMBL" id="JAPEVG010000202">
    <property type="protein sequence ID" value="KAJ8474016.1"/>
    <property type="molecule type" value="Genomic_DNA"/>
</dbReference>
<keyword evidence="5" id="KW-1185">Reference proteome</keyword>
<dbReference type="GO" id="GO:0140662">
    <property type="term" value="F:ATP-dependent protein folding chaperone"/>
    <property type="evidence" value="ECO:0007669"/>
    <property type="project" value="InterPro"/>
</dbReference>
<dbReference type="PANTHER" id="PTHR45639">
    <property type="entry name" value="HSC70CB, ISOFORM G-RELATED"/>
    <property type="match status" value="1"/>
</dbReference>
<reference evidence="4" key="1">
    <citation type="submission" date="2022-11" db="EMBL/GenBank/DDBJ databases">
        <title>Genome Sequence of Cubamyces cubensis.</title>
        <authorList>
            <person name="Buettner E."/>
        </authorList>
    </citation>
    <scope>NUCLEOTIDE SEQUENCE</scope>
    <source>
        <strain evidence="4">MPL-01</strain>
    </source>
</reference>
<gene>
    <name evidence="4" type="ORF">ONZ51_g7501</name>
</gene>
<dbReference type="FunFam" id="3.90.640.10:FF:000021">
    <property type="entry name" value="Heat shock protein 14"/>
    <property type="match status" value="1"/>
</dbReference>
<feature type="compositionally biased region" description="Low complexity" evidence="3">
    <location>
        <begin position="133"/>
        <end position="148"/>
    </location>
</feature>
<proteinExistence type="predicted"/>
<dbReference type="PANTHER" id="PTHR45639:SF32">
    <property type="entry name" value="HEAT SHOCK PROTEIN PDR13"/>
    <property type="match status" value="1"/>
</dbReference>
<evidence type="ECO:0000313" key="4">
    <source>
        <dbReference type="EMBL" id="KAJ8474016.1"/>
    </source>
</evidence>
<dbReference type="InterPro" id="IPR006439">
    <property type="entry name" value="HAD-SF_hydro_IA"/>
</dbReference>
<dbReference type="GO" id="GO:0005829">
    <property type="term" value="C:cytosol"/>
    <property type="evidence" value="ECO:0007669"/>
    <property type="project" value="TreeGrafter"/>
</dbReference>
<dbReference type="InterPro" id="IPR043129">
    <property type="entry name" value="ATPase_NBD"/>
</dbReference>
<dbReference type="GO" id="GO:0016791">
    <property type="term" value="F:phosphatase activity"/>
    <property type="evidence" value="ECO:0007669"/>
    <property type="project" value="UniProtKB-ARBA"/>
</dbReference>
<keyword evidence="2" id="KW-0067">ATP-binding</keyword>
<dbReference type="InterPro" id="IPR036412">
    <property type="entry name" value="HAD-like_sf"/>
</dbReference>
<dbReference type="InterPro" id="IPR013126">
    <property type="entry name" value="Hsp_70_fam"/>
</dbReference>
<name>A0AAD7TQ06_9APHY</name>
<dbReference type="Gene3D" id="3.90.640.10">
    <property type="entry name" value="Actin, Chain A, domain 4"/>
    <property type="match status" value="1"/>
</dbReference>
<feature type="compositionally biased region" description="Acidic residues" evidence="3">
    <location>
        <begin position="550"/>
        <end position="567"/>
    </location>
</feature>
<dbReference type="GO" id="GO:0005524">
    <property type="term" value="F:ATP binding"/>
    <property type="evidence" value="ECO:0007669"/>
    <property type="project" value="UniProtKB-KW"/>
</dbReference>
<dbReference type="Pfam" id="PF00012">
    <property type="entry name" value="HSP70"/>
    <property type="match status" value="2"/>
</dbReference>
<dbReference type="Gene3D" id="3.40.50.1000">
    <property type="entry name" value="HAD superfamily/HAD-like"/>
    <property type="match status" value="1"/>
</dbReference>
<keyword evidence="1" id="KW-0547">Nucleotide-binding</keyword>
<evidence type="ECO:0000313" key="5">
    <source>
        <dbReference type="Proteomes" id="UP001215151"/>
    </source>
</evidence>
<accession>A0AAD7TQ06</accession>
<dbReference type="GO" id="GO:0005634">
    <property type="term" value="C:nucleus"/>
    <property type="evidence" value="ECO:0007669"/>
    <property type="project" value="TreeGrafter"/>
</dbReference>
<dbReference type="AlphaFoldDB" id="A0AAD7TQ06"/>
<evidence type="ECO:0000256" key="1">
    <source>
        <dbReference type="ARBA" id="ARBA00022741"/>
    </source>
</evidence>
<evidence type="ECO:0000256" key="2">
    <source>
        <dbReference type="ARBA" id="ARBA00022840"/>
    </source>
</evidence>
<organism evidence="4 5">
    <name type="scientific">Trametes cubensis</name>
    <dbReference type="NCBI Taxonomy" id="1111947"/>
    <lineage>
        <taxon>Eukaryota</taxon>
        <taxon>Fungi</taxon>
        <taxon>Dikarya</taxon>
        <taxon>Basidiomycota</taxon>
        <taxon>Agaricomycotina</taxon>
        <taxon>Agaricomycetes</taxon>
        <taxon>Polyporales</taxon>
        <taxon>Polyporaceae</taxon>
        <taxon>Trametes</taxon>
    </lineage>
</organism>
<dbReference type="Pfam" id="PF00702">
    <property type="entry name" value="Hydrolase"/>
    <property type="match status" value="1"/>
</dbReference>
<dbReference type="Proteomes" id="UP001215151">
    <property type="component" value="Unassembled WGS sequence"/>
</dbReference>
<feature type="region of interest" description="Disordered" evidence="3">
    <location>
        <begin position="545"/>
        <end position="571"/>
    </location>
</feature>
<dbReference type="InterPro" id="IPR023214">
    <property type="entry name" value="HAD_sf"/>
</dbReference>
<sequence>MAAQPNGTAEAPIEVPALPTVVGINFGNSYASIAVLTQEGGADCIANEDGERQIACAIAFHGEEMYIGNQAKHQLVKNSQNTITGFRNLLGKKFSEIPANASPVSAPVIQHPEIPDEPAYKVKILQPAPTPLPTTATNTPAASNAATPRSEPIPAERVLTVSEVTTIFLKSLIKSAEDFLGKKVQGAVITIPTWFEQAQKDALEKAANDAGITVLQLLEEAGAAAICTTSGPVPEGLGIDRNQLLVDLGASALNLSLLSIRDGLAHSLATLSDHTVGGDAIDDKLVKFFAKEFTKKTKTPLTVCPATDVQDRRAEAKLRLALEHTKRTISASPGAATCSVESLKDGLDFTATITRLRFDMEVRSIYDRVYAKVKELVEAAGLDLYDVDEIVYVGGSASLPGLDEALSIGFTENVVTPFKQGTVVGGGVGDPTTILSRGAALQAKILAQLGESTEEEREVKASFTHGHQYTQAKATSKTIGLLFPEENAGESSLGGQWVPIILKETPVPARRIVAFDVDLGEGEGEKKVGFEVWEAKEGVKIEKVKPPKLEDEEGAADEEEEEEEEEEVKEKTVEKETLLTSLSFAAQPAKQKNGRSTTRIEVTLKVGEDGALEVSACEVEPLRGVEAYVFDIFGTVVDWYGSVSEALADFAGPGSEEDSMLESSRWKHLAPRWDDTKREEMVLFWHKLNGWPDSSRGLHRMKEKAIIGTLSNGNVRLLIDMAKFADLPWDVVFSGELLGSYKPRNPQVYLRAIQHLSVPPDRCAMVAAHIYDLRAAASHGMKTVYVRRPTEDLGVQDMVKCKEEGGEVDIVVNSLEELAALL</sequence>
<comment type="caution">
    <text evidence="4">The sequence shown here is derived from an EMBL/GenBank/DDBJ whole genome shotgun (WGS) entry which is preliminary data.</text>
</comment>
<dbReference type="Gene3D" id="3.30.420.40">
    <property type="match status" value="2"/>
</dbReference>
<feature type="region of interest" description="Disordered" evidence="3">
    <location>
        <begin position="131"/>
        <end position="150"/>
    </location>
</feature>
<dbReference type="SUPFAM" id="SSF53067">
    <property type="entry name" value="Actin-like ATPase domain"/>
    <property type="match status" value="2"/>
</dbReference>